<accession>A0A6A6GY98</accession>
<sequence length="162" mass="18456">MCGQRCHRFLPTKSSSIPHGPLHDFWSWIRKQLCGTTRSSVHLQFRHMAKAVNRWCHSWFILTDGIGKEMLSQRCTAQNVCPAIVSRGSSDRHVSWIPPERLDIPLHSLQRCNLILDTVTAGLMVSRLGAEFRVREESGPTETMVHVDNRDAFGSQLRPVLQ</sequence>
<evidence type="ECO:0000313" key="1">
    <source>
        <dbReference type="EMBL" id="KAF2230776.1"/>
    </source>
</evidence>
<reference evidence="1" key="1">
    <citation type="journal article" date="2020" name="Stud. Mycol.">
        <title>101 Dothideomycetes genomes: a test case for predicting lifestyles and emergence of pathogens.</title>
        <authorList>
            <person name="Haridas S."/>
            <person name="Albert R."/>
            <person name="Binder M."/>
            <person name="Bloem J."/>
            <person name="Labutti K."/>
            <person name="Salamov A."/>
            <person name="Andreopoulos B."/>
            <person name="Baker S."/>
            <person name="Barry K."/>
            <person name="Bills G."/>
            <person name="Bluhm B."/>
            <person name="Cannon C."/>
            <person name="Castanera R."/>
            <person name="Culley D."/>
            <person name="Daum C."/>
            <person name="Ezra D."/>
            <person name="Gonzalez J."/>
            <person name="Henrissat B."/>
            <person name="Kuo A."/>
            <person name="Liang C."/>
            <person name="Lipzen A."/>
            <person name="Lutzoni F."/>
            <person name="Magnuson J."/>
            <person name="Mondo S."/>
            <person name="Nolan M."/>
            <person name="Ohm R."/>
            <person name="Pangilinan J."/>
            <person name="Park H.-J."/>
            <person name="Ramirez L."/>
            <person name="Alfaro M."/>
            <person name="Sun H."/>
            <person name="Tritt A."/>
            <person name="Yoshinaga Y."/>
            <person name="Zwiers L.-H."/>
            <person name="Turgeon B."/>
            <person name="Goodwin S."/>
            <person name="Spatafora J."/>
            <person name="Crous P."/>
            <person name="Grigoriev I."/>
        </authorList>
    </citation>
    <scope>NUCLEOTIDE SEQUENCE</scope>
    <source>
        <strain evidence="1">Tuck. ex Michener</strain>
    </source>
</reference>
<dbReference type="Proteomes" id="UP000800092">
    <property type="component" value="Unassembled WGS sequence"/>
</dbReference>
<dbReference type="AlphaFoldDB" id="A0A6A6GY98"/>
<proteinExistence type="predicted"/>
<keyword evidence="2" id="KW-1185">Reference proteome</keyword>
<evidence type="ECO:0000313" key="2">
    <source>
        <dbReference type="Proteomes" id="UP000800092"/>
    </source>
</evidence>
<dbReference type="EMBL" id="ML991836">
    <property type="protein sequence ID" value="KAF2230776.1"/>
    <property type="molecule type" value="Genomic_DNA"/>
</dbReference>
<gene>
    <name evidence="1" type="ORF">EV356DRAFT_508245</name>
</gene>
<organism evidence="1 2">
    <name type="scientific">Viridothelium virens</name>
    <name type="common">Speckled blister lichen</name>
    <name type="synonym">Trypethelium virens</name>
    <dbReference type="NCBI Taxonomy" id="1048519"/>
    <lineage>
        <taxon>Eukaryota</taxon>
        <taxon>Fungi</taxon>
        <taxon>Dikarya</taxon>
        <taxon>Ascomycota</taxon>
        <taxon>Pezizomycotina</taxon>
        <taxon>Dothideomycetes</taxon>
        <taxon>Dothideomycetes incertae sedis</taxon>
        <taxon>Trypetheliales</taxon>
        <taxon>Trypetheliaceae</taxon>
        <taxon>Viridothelium</taxon>
    </lineage>
</organism>
<name>A0A6A6GY98_VIRVR</name>
<protein>
    <submittedName>
        <fullName evidence="1">Uncharacterized protein</fullName>
    </submittedName>
</protein>